<evidence type="ECO:0000259" key="1">
    <source>
        <dbReference type="Pfam" id="PF11716"/>
    </source>
</evidence>
<proteinExistence type="predicted"/>
<dbReference type="NCBIfam" id="TIGR03083">
    <property type="entry name" value="maleylpyruvate isomerase family mycothiol-dependent enzyme"/>
    <property type="match status" value="1"/>
</dbReference>
<dbReference type="InterPro" id="IPR034660">
    <property type="entry name" value="DinB/YfiT-like"/>
</dbReference>
<dbReference type="AlphaFoldDB" id="A0A3M8WJS8"/>
<gene>
    <name evidence="2" type="ORF">EEJ42_11945</name>
</gene>
<evidence type="ECO:0000313" key="3">
    <source>
        <dbReference type="Proteomes" id="UP000275401"/>
    </source>
</evidence>
<dbReference type="InterPro" id="IPR017520">
    <property type="entry name" value="CHP03086"/>
</dbReference>
<accession>A0A3M8WJS8</accession>
<keyword evidence="3" id="KW-1185">Reference proteome</keyword>
<sequence length="199" mass="21847">MSHPFVGIIDRYLLSGSEFTRRLRTVGPDQWTAPTPCADWDVWHLVNHMTRGNLNYMALLDGGSAADFLRLRDEDALGDDPVGAYTRSVRDCAAAFRRPGALQKILDYPLGPVSGEQALAVRTTDSIIHAWDLARALDAPEELDPGLVAWVEDHLADIYAGLAESPVSADTTHRFFAAPGTPPPDGETRQARLLRLMGR</sequence>
<dbReference type="Pfam" id="PF11716">
    <property type="entry name" value="MDMPI_N"/>
    <property type="match status" value="1"/>
</dbReference>
<dbReference type="Gene3D" id="1.20.120.450">
    <property type="entry name" value="dinb family like domain"/>
    <property type="match status" value="1"/>
</dbReference>
<evidence type="ECO:0000313" key="2">
    <source>
        <dbReference type="EMBL" id="RNG28835.1"/>
    </source>
</evidence>
<dbReference type="InterPro" id="IPR017517">
    <property type="entry name" value="Maleyloyr_isom"/>
</dbReference>
<dbReference type="SUPFAM" id="SSF109854">
    <property type="entry name" value="DinB/YfiT-like putative metalloenzymes"/>
    <property type="match status" value="1"/>
</dbReference>
<dbReference type="Proteomes" id="UP000275401">
    <property type="component" value="Unassembled WGS sequence"/>
</dbReference>
<name>A0A3M8WJS8_9ACTN</name>
<dbReference type="RefSeq" id="WP_123099914.1">
    <property type="nucleotide sequence ID" value="NZ_RIBZ01000154.1"/>
</dbReference>
<feature type="domain" description="Mycothiol-dependent maleylpyruvate isomerase metal-binding" evidence="1">
    <location>
        <begin position="17"/>
        <end position="134"/>
    </location>
</feature>
<reference evidence="2 3" key="1">
    <citation type="submission" date="2018-11" db="EMBL/GenBank/DDBJ databases">
        <title>The Potential of Streptomyces as Biocontrol Agents against the Tomato grey mould, Botrytis cinerea (Gray mold) Frontiers in Microbiology.</title>
        <authorList>
            <person name="Li D."/>
        </authorList>
    </citation>
    <scope>NUCLEOTIDE SEQUENCE [LARGE SCALE GENOMIC DNA]</scope>
    <source>
        <strain evidence="2 3">NEAU-LD23</strain>
    </source>
</reference>
<comment type="caution">
    <text evidence="2">The sequence shown here is derived from an EMBL/GenBank/DDBJ whole genome shotgun (WGS) entry which is preliminary data.</text>
</comment>
<dbReference type="GO" id="GO:0046872">
    <property type="term" value="F:metal ion binding"/>
    <property type="evidence" value="ECO:0007669"/>
    <property type="project" value="InterPro"/>
</dbReference>
<dbReference type="NCBIfam" id="TIGR03086">
    <property type="entry name" value="TIGR03086 family metal-binding protein"/>
    <property type="match status" value="1"/>
</dbReference>
<organism evidence="2 3">
    <name type="scientific">Streptomyces botrytidirepellens</name>
    <dbReference type="NCBI Taxonomy" id="2486417"/>
    <lineage>
        <taxon>Bacteria</taxon>
        <taxon>Bacillati</taxon>
        <taxon>Actinomycetota</taxon>
        <taxon>Actinomycetes</taxon>
        <taxon>Kitasatosporales</taxon>
        <taxon>Streptomycetaceae</taxon>
        <taxon>Streptomyces</taxon>
    </lineage>
</organism>
<protein>
    <submittedName>
        <fullName evidence="2">TIGR03086 family protein</fullName>
    </submittedName>
</protein>
<dbReference type="EMBL" id="RIBZ01000154">
    <property type="protein sequence ID" value="RNG28835.1"/>
    <property type="molecule type" value="Genomic_DNA"/>
</dbReference>
<dbReference type="InterPro" id="IPR024344">
    <property type="entry name" value="MDMPI_metal-binding"/>
</dbReference>